<dbReference type="GO" id="GO:0004673">
    <property type="term" value="F:protein histidine kinase activity"/>
    <property type="evidence" value="ECO:0007669"/>
    <property type="project" value="UniProtKB-EC"/>
</dbReference>
<evidence type="ECO:0000256" key="1">
    <source>
        <dbReference type="ARBA" id="ARBA00000085"/>
    </source>
</evidence>
<name>A0A7G9SK87_9SPHN</name>
<dbReference type="Proteomes" id="UP000515971">
    <property type="component" value="Chromosome"/>
</dbReference>
<evidence type="ECO:0000256" key="3">
    <source>
        <dbReference type="ARBA" id="ARBA00022553"/>
    </source>
</evidence>
<organism evidence="10 11">
    <name type="scientific">Sphingomonas lutea</name>
    <dbReference type="NCBI Taxonomy" id="1045317"/>
    <lineage>
        <taxon>Bacteria</taxon>
        <taxon>Pseudomonadati</taxon>
        <taxon>Pseudomonadota</taxon>
        <taxon>Alphaproteobacteria</taxon>
        <taxon>Sphingomonadales</taxon>
        <taxon>Sphingomonadaceae</taxon>
        <taxon>Sphingomonas</taxon>
    </lineage>
</organism>
<evidence type="ECO:0000256" key="5">
    <source>
        <dbReference type="ARBA" id="ARBA00022741"/>
    </source>
</evidence>
<keyword evidence="5" id="KW-0547">Nucleotide-binding</keyword>
<evidence type="ECO:0000256" key="6">
    <source>
        <dbReference type="ARBA" id="ARBA00022777"/>
    </source>
</evidence>
<evidence type="ECO:0000313" key="10">
    <source>
        <dbReference type="EMBL" id="QNN68262.1"/>
    </source>
</evidence>
<evidence type="ECO:0000256" key="4">
    <source>
        <dbReference type="ARBA" id="ARBA00022679"/>
    </source>
</evidence>
<gene>
    <name evidence="10" type="ORF">H9L13_05155</name>
</gene>
<evidence type="ECO:0000256" key="2">
    <source>
        <dbReference type="ARBA" id="ARBA00012438"/>
    </source>
</evidence>
<keyword evidence="8" id="KW-1133">Transmembrane helix</keyword>
<dbReference type="KEGG" id="slut:H9L13_05155"/>
<keyword evidence="6" id="KW-0418">Kinase</keyword>
<reference evidence="10 11" key="1">
    <citation type="submission" date="2020-08" db="EMBL/GenBank/DDBJ databases">
        <title>Genome sequence of Sphingomonas lutea KCTC 23642T.</title>
        <authorList>
            <person name="Hyun D.-W."/>
            <person name="Bae J.-W."/>
        </authorList>
    </citation>
    <scope>NUCLEOTIDE SEQUENCE [LARGE SCALE GENOMIC DNA]</scope>
    <source>
        <strain evidence="10 11">KCTC 23642</strain>
    </source>
</reference>
<evidence type="ECO:0000256" key="7">
    <source>
        <dbReference type="ARBA" id="ARBA00022840"/>
    </source>
</evidence>
<evidence type="ECO:0000256" key="8">
    <source>
        <dbReference type="SAM" id="Phobius"/>
    </source>
</evidence>
<proteinExistence type="predicted"/>
<dbReference type="SMART" id="SM00911">
    <property type="entry name" value="HWE_HK"/>
    <property type="match status" value="1"/>
</dbReference>
<keyword evidence="3" id="KW-0597">Phosphoprotein</keyword>
<protein>
    <recommendedName>
        <fullName evidence="2">histidine kinase</fullName>
        <ecNumber evidence="2">2.7.13.3</ecNumber>
    </recommendedName>
</protein>
<dbReference type="EMBL" id="CP060718">
    <property type="protein sequence ID" value="QNN68262.1"/>
    <property type="molecule type" value="Genomic_DNA"/>
</dbReference>
<dbReference type="Pfam" id="PF07536">
    <property type="entry name" value="HWE_HK"/>
    <property type="match status" value="1"/>
</dbReference>
<keyword evidence="11" id="KW-1185">Reference proteome</keyword>
<evidence type="ECO:0000313" key="11">
    <source>
        <dbReference type="Proteomes" id="UP000515971"/>
    </source>
</evidence>
<dbReference type="AlphaFoldDB" id="A0A7G9SK87"/>
<evidence type="ECO:0000259" key="9">
    <source>
        <dbReference type="SMART" id="SM00911"/>
    </source>
</evidence>
<dbReference type="PANTHER" id="PTHR41523">
    <property type="entry name" value="TWO-COMPONENT SYSTEM SENSOR PROTEIN"/>
    <property type="match status" value="1"/>
</dbReference>
<keyword evidence="8" id="KW-0812">Transmembrane</keyword>
<feature type="transmembrane region" description="Helical" evidence="8">
    <location>
        <begin position="41"/>
        <end position="61"/>
    </location>
</feature>
<dbReference type="GO" id="GO:0005524">
    <property type="term" value="F:ATP binding"/>
    <property type="evidence" value="ECO:0007669"/>
    <property type="project" value="UniProtKB-KW"/>
</dbReference>
<feature type="transmembrane region" description="Helical" evidence="8">
    <location>
        <begin position="92"/>
        <end position="114"/>
    </location>
</feature>
<keyword evidence="8" id="KW-0472">Membrane</keyword>
<feature type="domain" description="Signal transduction histidine kinase HWE region" evidence="9">
    <location>
        <begin position="137"/>
        <end position="217"/>
    </location>
</feature>
<accession>A0A7G9SK87</accession>
<dbReference type="PANTHER" id="PTHR41523:SF7">
    <property type="entry name" value="HISTIDINE KINASE"/>
    <property type="match status" value="1"/>
</dbReference>
<sequence length="345" mass="36749">MDAQTLLLALLPRRTLPFWKGQLLAVGLAAVSGVLRHAGTPLIGTTSVYTAFFPAILIAALWAGPRAAATAILVSTIAGAWISFSIEGSGVGWLMFPLIAAVVAIVACSVRAALDVQHFRSGALENRDRELASISRELDHRSKNTLAVVSALTRQAAEASENKEEMRDRLCGHFAAMGAAQTLLLEVGSKNVAVKRLVEEALAPFIQEGQISVEVDPELEAPTGCEVMLSLAVNELATNSCKYGALSAPSGNVRVTGSHTDLQANLVWSEFGGPRVETPGPASTGSRLINRALTGAPGGRVDVSFHPAGLRCEFAGWPVSGWRRGKARLRLPFRRRRSIASDNRR</sequence>
<keyword evidence="7" id="KW-0067">ATP-binding</keyword>
<feature type="transmembrane region" description="Helical" evidence="8">
    <location>
        <begin position="68"/>
        <end position="86"/>
    </location>
</feature>
<comment type="catalytic activity">
    <reaction evidence="1">
        <text>ATP + protein L-histidine = ADP + protein N-phospho-L-histidine.</text>
        <dbReference type="EC" id="2.7.13.3"/>
    </reaction>
</comment>
<dbReference type="EC" id="2.7.13.3" evidence="2"/>
<keyword evidence="4" id="KW-0808">Transferase</keyword>
<dbReference type="InterPro" id="IPR011102">
    <property type="entry name" value="Sig_transdc_His_kinase_HWE"/>
</dbReference>